<reference evidence="6 7" key="1">
    <citation type="submission" date="2016-11" db="EMBL/GenBank/DDBJ databases">
        <title>Complete genome sequence of thermophilic cyanobacteria strain Synechococcus sp. PCC6715.</title>
        <authorList>
            <person name="Tang J."/>
            <person name="Daroch M."/>
            <person name="Liang Y."/>
            <person name="Jiang D."/>
            <person name="Shah M."/>
        </authorList>
    </citation>
    <scope>NUCLEOTIDE SEQUENCE [LARGE SCALE GENOMIC DNA]</scope>
    <source>
        <strain evidence="6 7">PCC 6715</strain>
    </source>
</reference>
<name>A0A2D2Q4S8_PARLV</name>
<dbReference type="EMBL" id="CP018092">
    <property type="protein sequence ID" value="ATS19528.1"/>
    <property type="molecule type" value="Genomic_DNA"/>
</dbReference>
<feature type="domain" description="NlpC/P60" evidence="5">
    <location>
        <begin position="84"/>
        <end position="225"/>
    </location>
</feature>
<dbReference type="InterPro" id="IPR000064">
    <property type="entry name" value="NLP_P60_dom"/>
</dbReference>
<evidence type="ECO:0000256" key="3">
    <source>
        <dbReference type="ARBA" id="ARBA00022801"/>
    </source>
</evidence>
<evidence type="ECO:0000313" key="6">
    <source>
        <dbReference type="EMBL" id="ATS19528.1"/>
    </source>
</evidence>
<evidence type="ECO:0000313" key="7">
    <source>
        <dbReference type="Proteomes" id="UP000231057"/>
    </source>
</evidence>
<dbReference type="PANTHER" id="PTHR47053">
    <property type="entry name" value="MUREIN DD-ENDOPEPTIDASE MEPH-RELATED"/>
    <property type="match status" value="1"/>
</dbReference>
<accession>A0A2D2Q4S8</accession>
<evidence type="ECO:0000256" key="4">
    <source>
        <dbReference type="ARBA" id="ARBA00022807"/>
    </source>
</evidence>
<keyword evidence="7" id="KW-1185">Reference proteome</keyword>
<sequence length="237" mass="25962">MQLFTLAANVNLYDAPTGDRLATQGAAARFLWAPALQPAQPTARLYVQLAEDEYWGWLDPSDYPKLQPATTPYQPIPCDRATVVSAIEAIIEFCEAARRVPHEYLWGGTVAPHYDCSGLIQASFASQGIWLPRDAYQQEAFTTPIAPRGATIDEVLPKLERGDLIFFGAKEKATHVALYLGEGYYLHSSGKECGRNGIGVDTLLPSADPVGTAYRQQFRGAGRVASSYLPMPNFCAF</sequence>
<dbReference type="Gene3D" id="2.30.30.40">
    <property type="entry name" value="SH3 Domains"/>
    <property type="match status" value="1"/>
</dbReference>
<keyword evidence="2" id="KW-0645">Protease</keyword>
<gene>
    <name evidence="6" type="ORF">BRW62_05930</name>
</gene>
<dbReference type="PANTHER" id="PTHR47053:SF1">
    <property type="entry name" value="MUREIN DD-ENDOPEPTIDASE MEPH-RELATED"/>
    <property type="match status" value="1"/>
</dbReference>
<proteinExistence type="inferred from homology"/>
<dbReference type="OrthoDB" id="9808890at2"/>
<keyword evidence="4" id="KW-0788">Thiol protease</keyword>
<comment type="similarity">
    <text evidence="1">Belongs to the peptidase C40 family.</text>
</comment>
<dbReference type="InterPro" id="IPR038765">
    <property type="entry name" value="Papain-like_cys_pep_sf"/>
</dbReference>
<dbReference type="InterPro" id="IPR051202">
    <property type="entry name" value="Peptidase_C40"/>
</dbReference>
<dbReference type="Gene3D" id="3.90.1720.10">
    <property type="entry name" value="endopeptidase domain like (from Nostoc punctiforme)"/>
    <property type="match status" value="1"/>
</dbReference>
<evidence type="ECO:0000256" key="1">
    <source>
        <dbReference type="ARBA" id="ARBA00007074"/>
    </source>
</evidence>
<organism evidence="6 7">
    <name type="scientific">Parathermosynechococcus lividus PCC 6715</name>
    <dbReference type="NCBI Taxonomy" id="1917166"/>
    <lineage>
        <taxon>Bacteria</taxon>
        <taxon>Bacillati</taxon>
        <taxon>Cyanobacteriota</taxon>
        <taxon>Cyanophyceae</taxon>
        <taxon>Acaryochloridales</taxon>
        <taxon>Thermosynechococcaceae</taxon>
        <taxon>Parathermosynechococcus</taxon>
    </lineage>
</organism>
<dbReference type="AlphaFoldDB" id="A0A2D2Q4S8"/>
<evidence type="ECO:0000259" key="5">
    <source>
        <dbReference type="PROSITE" id="PS51935"/>
    </source>
</evidence>
<dbReference type="Proteomes" id="UP000231057">
    <property type="component" value="Chromosome"/>
</dbReference>
<dbReference type="SUPFAM" id="SSF82057">
    <property type="entry name" value="Prokaryotic SH3-related domain"/>
    <property type="match status" value="1"/>
</dbReference>
<keyword evidence="3 6" id="KW-0378">Hydrolase</keyword>
<dbReference type="GO" id="GO:0006508">
    <property type="term" value="P:proteolysis"/>
    <property type="evidence" value="ECO:0007669"/>
    <property type="project" value="UniProtKB-KW"/>
</dbReference>
<evidence type="ECO:0000256" key="2">
    <source>
        <dbReference type="ARBA" id="ARBA00022670"/>
    </source>
</evidence>
<dbReference type="KEGG" id="slw:BRW62_05930"/>
<protein>
    <submittedName>
        <fullName evidence="6">Glycoside hydrolase</fullName>
    </submittedName>
</protein>
<reference evidence="7" key="2">
    <citation type="journal article" date="2022" name="Front. Microbiol.">
        <title>Comparative Genomic Analysis Revealed Distinct Molecular Components and Organization of CO2-Concentrating Mechanism in Thermophilic Cyanobacteria.</title>
        <authorList>
            <person name="Tang J."/>
            <person name="Zhou H."/>
            <person name="Yao D."/>
            <person name="Riaz S."/>
            <person name="You D."/>
            <person name="Klepacz-Smolka A."/>
            <person name="Daroch M."/>
        </authorList>
    </citation>
    <scope>NUCLEOTIDE SEQUENCE [LARGE SCALE GENOMIC DNA]</scope>
    <source>
        <strain evidence="7">PCC 6715</strain>
    </source>
</reference>
<dbReference type="GO" id="GO:0008234">
    <property type="term" value="F:cysteine-type peptidase activity"/>
    <property type="evidence" value="ECO:0007669"/>
    <property type="project" value="UniProtKB-KW"/>
</dbReference>
<dbReference type="PROSITE" id="PS51935">
    <property type="entry name" value="NLPC_P60"/>
    <property type="match status" value="1"/>
</dbReference>
<dbReference type="SUPFAM" id="SSF54001">
    <property type="entry name" value="Cysteine proteinases"/>
    <property type="match status" value="1"/>
</dbReference>
<dbReference type="Pfam" id="PF00877">
    <property type="entry name" value="NLPC_P60"/>
    <property type="match status" value="1"/>
</dbReference>